<feature type="region of interest" description="Disordered" evidence="1">
    <location>
        <begin position="39"/>
        <end position="76"/>
    </location>
</feature>
<organism evidence="2 3">
    <name type="scientific">Dibothriocephalus latus</name>
    <name type="common">Fish tapeworm</name>
    <name type="synonym">Diphyllobothrium latum</name>
    <dbReference type="NCBI Taxonomy" id="60516"/>
    <lineage>
        <taxon>Eukaryota</taxon>
        <taxon>Metazoa</taxon>
        <taxon>Spiralia</taxon>
        <taxon>Lophotrochozoa</taxon>
        <taxon>Platyhelminthes</taxon>
        <taxon>Cestoda</taxon>
        <taxon>Eucestoda</taxon>
        <taxon>Diphyllobothriidea</taxon>
        <taxon>Diphyllobothriidae</taxon>
        <taxon>Dibothriocephalus</taxon>
    </lineage>
</organism>
<protein>
    <submittedName>
        <fullName evidence="2">Uncharacterized protein</fullName>
    </submittedName>
</protein>
<evidence type="ECO:0000256" key="1">
    <source>
        <dbReference type="SAM" id="MobiDB-lite"/>
    </source>
</evidence>
<keyword evidence="3" id="KW-1185">Reference proteome</keyword>
<accession>A0A3P7N9D6</accession>
<dbReference type="EMBL" id="UYRU01094376">
    <property type="protein sequence ID" value="VDN39005.1"/>
    <property type="molecule type" value="Genomic_DNA"/>
</dbReference>
<dbReference type="Proteomes" id="UP000281553">
    <property type="component" value="Unassembled WGS sequence"/>
</dbReference>
<proteinExistence type="predicted"/>
<feature type="compositionally biased region" description="Acidic residues" evidence="1">
    <location>
        <begin position="60"/>
        <end position="76"/>
    </location>
</feature>
<sequence length="76" mass="8658">MVGFYKKSVPHRDLIRVLETLVLHAARRIAEEFLAPKVVDEEEEEDGEFGYHHRTTSESEQADEDADLEDSEAVTA</sequence>
<feature type="non-terminal residue" evidence="2">
    <location>
        <position position="76"/>
    </location>
</feature>
<name>A0A3P7N9D6_DIBLA</name>
<gene>
    <name evidence="2" type="ORF">DILT_LOCUS17736</name>
</gene>
<evidence type="ECO:0000313" key="2">
    <source>
        <dbReference type="EMBL" id="VDN39005.1"/>
    </source>
</evidence>
<reference evidence="2 3" key="1">
    <citation type="submission" date="2018-11" db="EMBL/GenBank/DDBJ databases">
        <authorList>
            <consortium name="Pathogen Informatics"/>
        </authorList>
    </citation>
    <scope>NUCLEOTIDE SEQUENCE [LARGE SCALE GENOMIC DNA]</scope>
</reference>
<evidence type="ECO:0000313" key="3">
    <source>
        <dbReference type="Proteomes" id="UP000281553"/>
    </source>
</evidence>
<dbReference type="AlphaFoldDB" id="A0A3P7N9D6"/>